<accession>A0A6G1JID8</accession>
<name>A0A6G1JID8_9PLEO</name>
<feature type="region of interest" description="Disordered" evidence="8">
    <location>
        <begin position="532"/>
        <end position="557"/>
    </location>
</feature>
<protein>
    <recommendedName>
        <fullName evidence="7">Mediator of RNA polymerase II transcription subunit 1</fullName>
    </recommendedName>
    <alternativeName>
        <fullName evidence="7">Mediator complex subunit 1</fullName>
    </alternativeName>
</protein>
<keyword evidence="3 7" id="KW-0805">Transcription regulation</keyword>
<dbReference type="PANTHER" id="PTHR35041:SF4">
    <property type="entry name" value="MEDIATOR OF RNA POLYMERASE II TRANSCRIPTION SUBUNIT 1"/>
    <property type="match status" value="1"/>
</dbReference>
<organism evidence="10 11">
    <name type="scientific">Lentithecium fluviatile CBS 122367</name>
    <dbReference type="NCBI Taxonomy" id="1168545"/>
    <lineage>
        <taxon>Eukaryota</taxon>
        <taxon>Fungi</taxon>
        <taxon>Dikarya</taxon>
        <taxon>Ascomycota</taxon>
        <taxon>Pezizomycotina</taxon>
        <taxon>Dothideomycetes</taxon>
        <taxon>Pleosporomycetidae</taxon>
        <taxon>Pleosporales</taxon>
        <taxon>Massarineae</taxon>
        <taxon>Lentitheciaceae</taxon>
        <taxon>Lentithecium</taxon>
    </lineage>
</organism>
<comment type="subcellular location">
    <subcellularLocation>
        <location evidence="1 7">Nucleus</location>
    </subcellularLocation>
</comment>
<dbReference type="InterPro" id="IPR019680">
    <property type="entry name" value="Mediator_Med1"/>
</dbReference>
<feature type="domain" description="Mediator complex subunit Med1" evidence="9">
    <location>
        <begin position="79"/>
        <end position="526"/>
    </location>
</feature>
<feature type="compositionally biased region" description="Polar residues" evidence="8">
    <location>
        <begin position="1"/>
        <end position="12"/>
    </location>
</feature>
<dbReference type="PANTHER" id="PTHR35041">
    <property type="entry name" value="MEDIATOR OF RNA POLYMERASE II TRANSCRIPTION SUBUNIT 1"/>
    <property type="match status" value="1"/>
</dbReference>
<keyword evidence="4 7" id="KW-0010">Activator</keyword>
<evidence type="ECO:0000256" key="6">
    <source>
        <dbReference type="ARBA" id="ARBA00023242"/>
    </source>
</evidence>
<feature type="region of interest" description="Disordered" evidence="8">
    <location>
        <begin position="1"/>
        <end position="26"/>
    </location>
</feature>
<evidence type="ECO:0000313" key="10">
    <source>
        <dbReference type="EMBL" id="KAF2689913.1"/>
    </source>
</evidence>
<dbReference type="AlphaFoldDB" id="A0A6G1JID8"/>
<dbReference type="OrthoDB" id="5310959at2759"/>
<evidence type="ECO:0000256" key="2">
    <source>
        <dbReference type="ARBA" id="ARBA00006210"/>
    </source>
</evidence>
<evidence type="ECO:0000256" key="7">
    <source>
        <dbReference type="RuleBase" id="RU364059"/>
    </source>
</evidence>
<evidence type="ECO:0000256" key="8">
    <source>
        <dbReference type="SAM" id="MobiDB-lite"/>
    </source>
</evidence>
<comment type="similarity">
    <text evidence="2 7">Belongs to the Mediator complex subunit 1 family.</text>
</comment>
<evidence type="ECO:0000256" key="1">
    <source>
        <dbReference type="ARBA" id="ARBA00004123"/>
    </source>
</evidence>
<gene>
    <name evidence="10" type="ORF">K458DRAFT_96534</name>
</gene>
<evidence type="ECO:0000256" key="3">
    <source>
        <dbReference type="ARBA" id="ARBA00023015"/>
    </source>
</evidence>
<keyword evidence="6 7" id="KW-0539">Nucleus</keyword>
<proteinExistence type="inferred from homology"/>
<dbReference type="GO" id="GO:0003712">
    <property type="term" value="F:transcription coregulator activity"/>
    <property type="evidence" value="ECO:0007669"/>
    <property type="project" value="InterPro"/>
</dbReference>
<evidence type="ECO:0000313" key="11">
    <source>
        <dbReference type="Proteomes" id="UP000799291"/>
    </source>
</evidence>
<evidence type="ECO:0000256" key="5">
    <source>
        <dbReference type="ARBA" id="ARBA00023163"/>
    </source>
</evidence>
<dbReference type="Proteomes" id="UP000799291">
    <property type="component" value="Unassembled WGS sequence"/>
</dbReference>
<evidence type="ECO:0000259" key="9">
    <source>
        <dbReference type="Pfam" id="PF10744"/>
    </source>
</evidence>
<comment type="function">
    <text evidence="7">Component of the Mediator complex, a coactivator involved in the regulated transcription of nearly all RNA polymerase II-dependent genes. Mediator functions as a bridge to convey information from gene-specific regulatory proteins to the basal RNA polymerase II transcription machinery. Mediator is recruited to promoters by direct interactions with regulatory proteins and serves as a scaffold for the assembly of a functional preinitiation complex with RNA polymerase II and the general transcription factors.</text>
</comment>
<feature type="region of interest" description="Disordered" evidence="8">
    <location>
        <begin position="277"/>
        <end position="308"/>
    </location>
</feature>
<dbReference type="GO" id="GO:0045944">
    <property type="term" value="P:positive regulation of transcription by RNA polymerase II"/>
    <property type="evidence" value="ECO:0007669"/>
    <property type="project" value="UniProtKB-ARBA"/>
</dbReference>
<reference evidence="10" key="1">
    <citation type="journal article" date="2020" name="Stud. Mycol.">
        <title>101 Dothideomycetes genomes: a test case for predicting lifestyles and emergence of pathogens.</title>
        <authorList>
            <person name="Haridas S."/>
            <person name="Albert R."/>
            <person name="Binder M."/>
            <person name="Bloem J."/>
            <person name="Labutti K."/>
            <person name="Salamov A."/>
            <person name="Andreopoulos B."/>
            <person name="Baker S."/>
            <person name="Barry K."/>
            <person name="Bills G."/>
            <person name="Bluhm B."/>
            <person name="Cannon C."/>
            <person name="Castanera R."/>
            <person name="Culley D."/>
            <person name="Daum C."/>
            <person name="Ezra D."/>
            <person name="Gonzalez J."/>
            <person name="Henrissat B."/>
            <person name="Kuo A."/>
            <person name="Liang C."/>
            <person name="Lipzen A."/>
            <person name="Lutzoni F."/>
            <person name="Magnuson J."/>
            <person name="Mondo S."/>
            <person name="Nolan M."/>
            <person name="Ohm R."/>
            <person name="Pangilinan J."/>
            <person name="Park H.-J."/>
            <person name="Ramirez L."/>
            <person name="Alfaro M."/>
            <person name="Sun H."/>
            <person name="Tritt A."/>
            <person name="Yoshinaga Y."/>
            <person name="Zwiers L.-H."/>
            <person name="Turgeon B."/>
            <person name="Goodwin S."/>
            <person name="Spatafora J."/>
            <person name="Crous P."/>
            <person name="Grigoriev I."/>
        </authorList>
    </citation>
    <scope>NUCLEOTIDE SEQUENCE</scope>
    <source>
        <strain evidence="10">CBS 122367</strain>
    </source>
</reference>
<evidence type="ECO:0000256" key="4">
    <source>
        <dbReference type="ARBA" id="ARBA00023159"/>
    </source>
</evidence>
<dbReference type="Pfam" id="PF10744">
    <property type="entry name" value="Med1"/>
    <property type="match status" value="1"/>
</dbReference>
<sequence length="690" mass="76379">MATPTPSTNTPQKHLAALSSPAPRSVPPMNFDSPAVLNMLSEGGVGMGISMSGMGMSQLGLSVSQLGRTDEDERRRRLQTILSTLNERSRRVSEEGIIALCNKVGVECERAVEADGSVVLTLVIGNEAICDVQILHGDVKSVKLELASDDDNIFRESGSHILHKSLTPRPGLNRINLTLDKFGQNLEKLLKMDKLSAENGGVPCYKAVFRIYESLKTLFEHEKKMALAVMDANAPNAVYRAEREVLCKKSGRPRINAGYCLGLSLEYWMDRRHLISKKPQPPKSAKGKEKMDIDSQPSEEYPEDSDPEHNKIYSLTIECESSPSSMYTPIRIPDSWISDTVEKPHDAPDTDINNLLLNTPQIDWLDPKPTFLDSTAPPGDHDAMNLDNAPGRLPNIRFVAKFNPPLVVPIQEYASIFRQVGLDWNQQDLRPTTFVGLAIRPGETDPLMAAGAGSATTEVRSEKKVLVVDSEGKEICLTHSNALLVPKLEYSRTLESLPFHHPKQLVEILPTLRTYAFTTSLLQNTFDRKYTSARSSLRTQTSPLSPPLTPKHPSTEPPLQLDLKLTYTPPAPNLTLHIPHPLSSFPSSFSTLDRSSYSLPTNPTDLLAHLLSAANITHKHHPIKIDFHVAANAEIVVNEQNVVPQVKTEGHHVDVEGVERAKRLARALDVCGDLGVWGEWVRREVLRFEG</sequence>
<keyword evidence="5 7" id="KW-0804">Transcription</keyword>
<keyword evidence="11" id="KW-1185">Reference proteome</keyword>
<dbReference type="EMBL" id="MU005571">
    <property type="protein sequence ID" value="KAF2689913.1"/>
    <property type="molecule type" value="Genomic_DNA"/>
</dbReference>
<dbReference type="GO" id="GO:0016592">
    <property type="term" value="C:mediator complex"/>
    <property type="evidence" value="ECO:0007669"/>
    <property type="project" value="InterPro"/>
</dbReference>